<feature type="coiled-coil region" evidence="8">
    <location>
        <begin position="1233"/>
        <end position="1274"/>
    </location>
</feature>
<dbReference type="OrthoDB" id="3176171at2759"/>
<evidence type="ECO:0000256" key="4">
    <source>
        <dbReference type="ARBA" id="ARBA00023054"/>
    </source>
</evidence>
<evidence type="ECO:0000313" key="12">
    <source>
        <dbReference type="RefSeq" id="XP_010926675.1"/>
    </source>
</evidence>
<evidence type="ECO:0000256" key="5">
    <source>
        <dbReference type="ARBA" id="ARBA00023175"/>
    </source>
</evidence>
<comment type="similarity">
    <text evidence="6">Belongs to the TRAFAC class myosin-kinesin ATPase superfamily. Kinesin family. KIN-12 subfamily.</text>
</comment>
<dbReference type="PROSITE" id="PS50067">
    <property type="entry name" value="KINESIN_MOTOR_2"/>
    <property type="match status" value="1"/>
</dbReference>
<evidence type="ECO:0000256" key="2">
    <source>
        <dbReference type="ARBA" id="ARBA00022741"/>
    </source>
</evidence>
<evidence type="ECO:0000256" key="6">
    <source>
        <dbReference type="ARBA" id="ARBA00034488"/>
    </source>
</evidence>
<dbReference type="PANTHER" id="PTHR37739:SF16">
    <property type="entry name" value="KINESIN-LIKE PROTEIN"/>
    <property type="match status" value="1"/>
</dbReference>
<evidence type="ECO:0000256" key="1">
    <source>
        <dbReference type="ARBA" id="ARBA00022701"/>
    </source>
</evidence>
<dbReference type="GO" id="GO:0005874">
    <property type="term" value="C:microtubule"/>
    <property type="evidence" value="ECO:0007669"/>
    <property type="project" value="UniProtKB-KW"/>
</dbReference>
<dbReference type="PRINTS" id="PR00380">
    <property type="entry name" value="KINESINHEAVY"/>
</dbReference>
<dbReference type="GeneID" id="105048891"/>
<feature type="binding site" evidence="7">
    <location>
        <begin position="178"/>
        <end position="185"/>
    </location>
    <ligand>
        <name>ATP</name>
        <dbReference type="ChEBI" id="CHEBI:30616"/>
    </ligand>
</feature>
<evidence type="ECO:0000256" key="8">
    <source>
        <dbReference type="SAM" id="Coils"/>
    </source>
</evidence>
<dbReference type="KEGG" id="egu:105048891"/>
<dbReference type="RefSeq" id="XP_010926675.1">
    <property type="nucleotide sequence ID" value="XM_010928373.3"/>
</dbReference>
<dbReference type="InParanoid" id="A0A6I9RH54"/>
<dbReference type="GO" id="GO:0003777">
    <property type="term" value="F:microtubule motor activity"/>
    <property type="evidence" value="ECO:0007669"/>
    <property type="project" value="InterPro"/>
</dbReference>
<gene>
    <name evidence="12" type="primary">LOC105048891</name>
</gene>
<dbReference type="FunCoup" id="A0A6I9RH54">
    <property type="interactions" value="66"/>
</dbReference>
<feature type="coiled-coil region" evidence="8">
    <location>
        <begin position="446"/>
        <end position="473"/>
    </location>
</feature>
<dbReference type="FunFam" id="3.40.850.10:FF:000052">
    <property type="entry name" value="Kinesin-like protein KIN-12F"/>
    <property type="match status" value="1"/>
</dbReference>
<evidence type="ECO:0000313" key="11">
    <source>
        <dbReference type="Proteomes" id="UP000504607"/>
    </source>
</evidence>
<feature type="domain" description="Kinesin motor" evidence="10">
    <location>
        <begin position="103"/>
        <end position="439"/>
    </location>
</feature>
<dbReference type="Pfam" id="PF00225">
    <property type="entry name" value="Kinesin"/>
    <property type="match status" value="1"/>
</dbReference>
<reference evidence="12" key="1">
    <citation type="submission" date="2025-08" db="UniProtKB">
        <authorList>
            <consortium name="RefSeq"/>
        </authorList>
    </citation>
    <scope>IDENTIFICATION</scope>
</reference>
<keyword evidence="11" id="KW-1185">Reference proteome</keyword>
<evidence type="ECO:0000256" key="7">
    <source>
        <dbReference type="PROSITE-ProRule" id="PRU00283"/>
    </source>
</evidence>
<proteinExistence type="inferred from homology"/>
<dbReference type="InterPro" id="IPR036961">
    <property type="entry name" value="Kinesin_motor_dom_sf"/>
</dbReference>
<name>A0A6I9RH54_ELAGV</name>
<sequence>MKAPLPQRSGRVSPSETLTPSKQRPPRIPKENVDPNSMPAESSPFRSPASSAKPFAARNRSPLPPRPPSSPASNPSGNSLKRKLNLDALPENGALVMAPSDSGVQVIVRMRPPSEEEEEGDLIVQKISSDSVSILDHVFTFDSVADTTATQQDIFHLVGFPLVENCLAGFNSSIFAYGQTGSGKTYTMWGPPSALSDDGSLNEQRGLTPRVFERLFSRIKEEQAKHSEKQLVYQCRCSFLEIYNEQITDLLDPSQKHLQIREDVRTGVYVEDLTEEYVFAVKDVIQLLIKGLANRRTGATSINVESSRSHCVFTCVVESRSKSMADGSSSLRTSRINLVDLAGSERQKLTGAAGDRLKEAGNINRSLSQLGNLINILAEVSQSGKHRHIPYRDSKLTFLLQESLGGNAKLAMICAISPSHSCKSETFSTLRFAQGAKAIKNKAVINETTQDDVNALREQIRQLKDELLRMKSNGTCAESNGGYSNAWNARRSINLLRLSLKSPTALPIVEGDSDEEMEIDEDDVEKVCIQANALPASCKENRSDLQRSSNQLEHLKRVKSHYDNEMDQAQIPLKHLPMPDYGSNLTDIKMEGCELDKTMTEEVAVCDLEKITNGPVFSKSYMKEHCCTDNVDKMSELWDDKALDDGSLVDKACEMVLVLPDNSIPREGEPLKEMSSACQDIAAGDDSTIVSLADLSHNSSSSPDAIVSSNLSVVPRQTSPVLQPPASSISARTEIYRRKSLRTSSSVSASQKSLSLYRKSDSGLDLSFADGLNNNYHPNACLIWPTHSSPESTKHLAVSLCRGLQIIDSYRGGSSLRQSLFKFSTQPVDFKRLLPIIKVNIGTQTLPQESDVSEDSLTFVCSYCKNKAPLEHDDVNEGMNLHLIPTDGSKTAYKCIKEVPKVVEKVLTGAIRREMALEDLCAKQAAEIVQLNRLVEQYKHERECNAVIEQTREDKISRLEGLMDGILPVEDFMEEELISLMNEHKLLKQKYENHPEVLRVNIELERVVGELDGYRNFYDLGERDVLMEEIQDLRNQLQYYMDSSSSSNQNRSPLPKLIDASEPISAFHSTKTDLTKENADEKLEQERRQWTETESKWISISEELRLDLEASRSLAEKVKHELDSERKCTAELKEALQTAMQGHARILEQYADLQEKHMALLGRHRKISDGIADVKRAAAKAGVKGAESKFINSLAAEISALKVEREKERQYWRDENKGLQAQLRDTAEAVQAAGELLVRLKEAEEAAAIAQKRALVAEEETKNAKGEIDNLKKNHEREVCAQNHFLCESRLPKEALRPAFASADVAKYDGGESLSDQRWKEEFKPFLQVRDNDFSRGDEPYSWHSGHDRCNI</sequence>
<keyword evidence="4 8" id="KW-0175">Coiled coil</keyword>
<organism evidence="11 12">
    <name type="scientific">Elaeis guineensis var. tenera</name>
    <name type="common">Oil palm</name>
    <dbReference type="NCBI Taxonomy" id="51953"/>
    <lineage>
        <taxon>Eukaryota</taxon>
        <taxon>Viridiplantae</taxon>
        <taxon>Streptophyta</taxon>
        <taxon>Embryophyta</taxon>
        <taxon>Tracheophyta</taxon>
        <taxon>Spermatophyta</taxon>
        <taxon>Magnoliopsida</taxon>
        <taxon>Liliopsida</taxon>
        <taxon>Arecaceae</taxon>
        <taxon>Arecoideae</taxon>
        <taxon>Cocoseae</taxon>
        <taxon>Elaeidinae</taxon>
        <taxon>Elaeis</taxon>
    </lineage>
</organism>
<evidence type="ECO:0000256" key="9">
    <source>
        <dbReference type="SAM" id="MobiDB-lite"/>
    </source>
</evidence>
<dbReference type="GO" id="GO:0009524">
    <property type="term" value="C:phragmoplast"/>
    <property type="evidence" value="ECO:0007669"/>
    <property type="project" value="UniProtKB-ARBA"/>
</dbReference>
<keyword evidence="1" id="KW-0493">Microtubule</keyword>
<dbReference type="PANTHER" id="PTHR37739">
    <property type="entry name" value="KINESIN-LIKE PROTEIN KIN-12D"/>
    <property type="match status" value="1"/>
</dbReference>
<dbReference type="GO" id="GO:0007018">
    <property type="term" value="P:microtubule-based movement"/>
    <property type="evidence" value="ECO:0007669"/>
    <property type="project" value="InterPro"/>
</dbReference>
<dbReference type="SUPFAM" id="SSF52540">
    <property type="entry name" value="P-loop containing nucleoside triphosphate hydrolases"/>
    <property type="match status" value="1"/>
</dbReference>
<dbReference type="SMART" id="SM00129">
    <property type="entry name" value="KISc"/>
    <property type="match status" value="1"/>
</dbReference>
<protein>
    <submittedName>
        <fullName evidence="12">Kinesin-like protein KIN-12B</fullName>
    </submittedName>
</protein>
<dbReference type="Gene3D" id="3.40.850.10">
    <property type="entry name" value="Kinesin motor domain"/>
    <property type="match status" value="1"/>
</dbReference>
<dbReference type="Proteomes" id="UP000504607">
    <property type="component" value="Chromosome 7"/>
</dbReference>
<dbReference type="PROSITE" id="PS00411">
    <property type="entry name" value="KINESIN_MOTOR_1"/>
    <property type="match status" value="1"/>
</dbReference>
<dbReference type="InterPro" id="IPR001752">
    <property type="entry name" value="Kinesin_motor_dom"/>
</dbReference>
<feature type="region of interest" description="Disordered" evidence="9">
    <location>
        <begin position="1"/>
        <end position="82"/>
    </location>
</feature>
<keyword evidence="2 7" id="KW-0547">Nucleotide-binding</keyword>
<evidence type="ECO:0000256" key="3">
    <source>
        <dbReference type="ARBA" id="ARBA00022840"/>
    </source>
</evidence>
<dbReference type="GO" id="GO:0008017">
    <property type="term" value="F:microtubule binding"/>
    <property type="evidence" value="ECO:0007669"/>
    <property type="project" value="InterPro"/>
</dbReference>
<keyword evidence="3 7" id="KW-0067">ATP-binding</keyword>
<dbReference type="InterPro" id="IPR019821">
    <property type="entry name" value="Kinesin_motor_CS"/>
</dbReference>
<dbReference type="GO" id="GO:0005524">
    <property type="term" value="F:ATP binding"/>
    <property type="evidence" value="ECO:0007669"/>
    <property type="project" value="UniProtKB-UniRule"/>
</dbReference>
<accession>A0A6I9RH54</accession>
<evidence type="ECO:0000259" key="10">
    <source>
        <dbReference type="PROSITE" id="PS50067"/>
    </source>
</evidence>
<keyword evidence="5 7" id="KW-0505">Motor protein</keyword>
<dbReference type="InterPro" id="IPR027417">
    <property type="entry name" value="P-loop_NTPase"/>
</dbReference>
<dbReference type="InterPro" id="IPR044986">
    <property type="entry name" value="KIF15/KIN-12"/>
</dbReference>
<feature type="compositionally biased region" description="Polar residues" evidence="9">
    <location>
        <begin position="10"/>
        <end position="22"/>
    </location>
</feature>